<evidence type="ECO:0000256" key="2">
    <source>
        <dbReference type="SAM" id="Phobius"/>
    </source>
</evidence>
<dbReference type="HOGENOM" id="CLU_009180_6_0_1"/>
<evidence type="ECO:0000313" key="5">
    <source>
        <dbReference type="Proteomes" id="UP000006038"/>
    </source>
</evidence>
<evidence type="ECO:0000256" key="1">
    <source>
        <dbReference type="SAM" id="MobiDB-lite"/>
    </source>
</evidence>
<feature type="compositionally biased region" description="Gly residues" evidence="1">
    <location>
        <begin position="886"/>
        <end position="898"/>
    </location>
</feature>
<dbReference type="PANTHER" id="PTHR31325">
    <property type="entry name" value="OS01G0798800 PROTEIN-RELATED"/>
    <property type="match status" value="1"/>
</dbReference>
<proteinExistence type="predicted"/>
<feature type="transmembrane region" description="Helical" evidence="2">
    <location>
        <begin position="154"/>
        <end position="174"/>
    </location>
</feature>
<dbReference type="Pfam" id="PF13968">
    <property type="entry name" value="DUF4220"/>
    <property type="match status" value="1"/>
</dbReference>
<dbReference type="Pfam" id="PF04578">
    <property type="entry name" value="DUF594"/>
    <property type="match status" value="1"/>
</dbReference>
<reference evidence="4" key="2">
    <citation type="submission" date="2013-04" db="UniProtKB">
        <authorList>
            <consortium name="EnsemblPlants"/>
        </authorList>
    </citation>
    <scope>IDENTIFICATION</scope>
</reference>
<feature type="transmembrane region" description="Helical" evidence="2">
    <location>
        <begin position="371"/>
        <end position="390"/>
    </location>
</feature>
<feature type="region of interest" description="Disordered" evidence="1">
    <location>
        <begin position="882"/>
        <end position="933"/>
    </location>
</feature>
<keyword evidence="2" id="KW-0812">Transmembrane</keyword>
<accession>J3N895</accession>
<name>J3N895_ORYBR</name>
<sequence>MAPDSKAPLGLEENGSRRQVYKQSKRLHMQNSRQRTHILRHLAETNRTVRSSLHKIADHFDEMLIPVLINLINEVGSWSHAGFSEGTELFVCEKQLETFCEGALWYTESGMESLKQLFYEWEIQLLLILSFTLQLFLFFAGSLRRCSTSGILRFLIWIAYLGADLVAIYALGYLSRYDDILNERHISRKNKSMALYWAPFLLIHLGGQDTITGFAMEDNNLWLRHLLNLVTQVMLALYVFWKSIGRQDVYLLVSGIFAFVAGIIKYGERTWSLNWGSTKSFESSTGDLYKKQMPKQIYGGASYSGTVCVALRSMSYVHGVFSARTLFDNSPLIEDTLGDLEKTLKVVRLELGMIYDDLYTKSLVLRTRSGIILRCISQISAIIAFVLFLTHNKHGYGKADIAITYSLFTGGFFLDIFAILFSMMSPWTWAWLKAQKCDKLSIFSWFILSSDAGWPEKQQRWPKSMGQYNFRCLLSTGYQPRTLSQRVMKAITNLIKLLGIEKKKVFWMSKLLDTEQVDVGMTMMEHVAKEVRVLHEELYLGEKHKEPREWPRLGLLLERTQARLASDFGFTIIFLHKLTEVHLNRCPQHTNPDTETTTESSYLPTDQVEICRKLSNYMMYLLVANPSMLPLSTSAVATLESSQQPRAMDLLLIEESLEEFSVMLDKETLEEMIALWLRLLIFSAGKSRVEMHAAQLSRGGELITFTWLLMAHYGIGDSQTRRVRITNDNTGNSDVREAYAISIPVMIYDSNHAWSRGESRRMAGKEAAAASAARKSTAAQSQKASVAAQGRNEYPILHTDYPIIIFRDNPTLAQQPLQPERGELGAVFLSGCADRQAAESVPRPWGTDVLLFCIQYCIVANLLLYFTQGYVRLRSVPRPWGRRRTAGGGRWTPGGGGRTPPRLGEAEAGRTTDDGSRPDRRLGSGGRREAEAGRRRTTSDLVCACAYQPVRLCALGVRHED</sequence>
<feature type="compositionally biased region" description="Basic and acidic residues" evidence="1">
    <location>
        <begin position="904"/>
        <end position="933"/>
    </location>
</feature>
<dbReference type="InterPro" id="IPR007658">
    <property type="entry name" value="DUF594"/>
</dbReference>
<organism evidence="4">
    <name type="scientific">Oryza brachyantha</name>
    <name type="common">malo sina</name>
    <dbReference type="NCBI Taxonomy" id="4533"/>
    <lineage>
        <taxon>Eukaryota</taxon>
        <taxon>Viridiplantae</taxon>
        <taxon>Streptophyta</taxon>
        <taxon>Embryophyta</taxon>
        <taxon>Tracheophyta</taxon>
        <taxon>Spermatophyta</taxon>
        <taxon>Magnoliopsida</taxon>
        <taxon>Liliopsida</taxon>
        <taxon>Poales</taxon>
        <taxon>Poaceae</taxon>
        <taxon>BOP clade</taxon>
        <taxon>Oryzoideae</taxon>
        <taxon>Oryzeae</taxon>
        <taxon>Oryzinae</taxon>
        <taxon>Oryza</taxon>
    </lineage>
</organism>
<reference evidence="4" key="1">
    <citation type="journal article" date="2013" name="Nat. Commun.">
        <title>Whole-genome sequencing of Oryza brachyantha reveals mechanisms underlying Oryza genome evolution.</title>
        <authorList>
            <person name="Chen J."/>
            <person name="Huang Q."/>
            <person name="Gao D."/>
            <person name="Wang J."/>
            <person name="Lang Y."/>
            <person name="Liu T."/>
            <person name="Li B."/>
            <person name="Bai Z."/>
            <person name="Luis Goicoechea J."/>
            <person name="Liang C."/>
            <person name="Chen C."/>
            <person name="Zhang W."/>
            <person name="Sun S."/>
            <person name="Liao Y."/>
            <person name="Zhang X."/>
            <person name="Yang L."/>
            <person name="Song C."/>
            <person name="Wang M."/>
            <person name="Shi J."/>
            <person name="Liu G."/>
            <person name="Liu J."/>
            <person name="Zhou H."/>
            <person name="Zhou W."/>
            <person name="Yu Q."/>
            <person name="An N."/>
            <person name="Chen Y."/>
            <person name="Cai Q."/>
            <person name="Wang B."/>
            <person name="Liu B."/>
            <person name="Min J."/>
            <person name="Huang Y."/>
            <person name="Wu H."/>
            <person name="Li Z."/>
            <person name="Zhang Y."/>
            <person name="Yin Y."/>
            <person name="Song W."/>
            <person name="Jiang J."/>
            <person name="Jackson S.A."/>
            <person name="Wing R.A."/>
            <person name="Wang J."/>
            <person name="Chen M."/>
        </authorList>
    </citation>
    <scope>NUCLEOTIDE SEQUENCE [LARGE SCALE GENOMIC DNA]</scope>
    <source>
        <strain evidence="4">cv. IRGC 101232</strain>
    </source>
</reference>
<dbReference type="Proteomes" id="UP000006038">
    <property type="component" value="Chromosome 11"/>
</dbReference>
<dbReference type="eggNOG" id="ENOG502QQBP">
    <property type="taxonomic scope" value="Eukaryota"/>
</dbReference>
<evidence type="ECO:0000313" key="4">
    <source>
        <dbReference type="EnsemblPlants" id="OB11G20310.1"/>
    </source>
</evidence>
<keyword evidence="2" id="KW-0472">Membrane</keyword>
<keyword evidence="2" id="KW-1133">Transmembrane helix</keyword>
<feature type="transmembrane region" description="Helical" evidence="2">
    <location>
        <begin position="123"/>
        <end position="142"/>
    </location>
</feature>
<feature type="domain" description="DUF4220" evidence="3">
    <location>
        <begin position="157"/>
        <end position="470"/>
    </location>
</feature>
<feature type="transmembrane region" description="Helical" evidence="2">
    <location>
        <begin position="248"/>
        <end position="267"/>
    </location>
</feature>
<feature type="transmembrane region" description="Helical" evidence="2">
    <location>
        <begin position="222"/>
        <end position="241"/>
    </location>
</feature>
<dbReference type="STRING" id="4533.J3N895"/>
<dbReference type="EnsemblPlants" id="OB11G20310.1">
    <property type="protein sequence ID" value="OB11G20310.1"/>
    <property type="gene ID" value="OB11G20310"/>
</dbReference>
<dbReference type="Gramene" id="OB11G20310.1">
    <property type="protein sequence ID" value="OB11G20310.1"/>
    <property type="gene ID" value="OB11G20310"/>
</dbReference>
<dbReference type="InterPro" id="IPR025315">
    <property type="entry name" value="DUF4220"/>
</dbReference>
<dbReference type="AlphaFoldDB" id="J3N895"/>
<keyword evidence="5" id="KW-1185">Reference proteome</keyword>
<evidence type="ECO:0000259" key="3">
    <source>
        <dbReference type="Pfam" id="PF13968"/>
    </source>
</evidence>
<protein>
    <recommendedName>
        <fullName evidence="3">DUF4220 domain-containing protein</fullName>
    </recommendedName>
</protein>
<feature type="transmembrane region" description="Helical" evidence="2">
    <location>
        <begin position="402"/>
        <end position="432"/>
    </location>
</feature>